<accession>T1KZN4</accession>
<keyword evidence="3" id="KW-1185">Reference proteome</keyword>
<evidence type="ECO:0000256" key="1">
    <source>
        <dbReference type="SAM" id="SignalP"/>
    </source>
</evidence>
<evidence type="ECO:0008006" key="4">
    <source>
        <dbReference type="Google" id="ProtNLM"/>
    </source>
</evidence>
<evidence type="ECO:0000313" key="2">
    <source>
        <dbReference type="EnsemblMetazoa" id="tetur28g02230.1"/>
    </source>
</evidence>
<dbReference type="AlphaFoldDB" id="T1KZN4"/>
<reference evidence="2" key="2">
    <citation type="submission" date="2015-06" db="UniProtKB">
        <authorList>
            <consortium name="EnsemblMetazoa"/>
        </authorList>
    </citation>
    <scope>IDENTIFICATION</scope>
</reference>
<dbReference type="EMBL" id="CAEY01000743">
    <property type="status" value="NOT_ANNOTATED_CDS"/>
    <property type="molecule type" value="Genomic_DNA"/>
</dbReference>
<proteinExistence type="predicted"/>
<feature type="signal peptide" evidence="1">
    <location>
        <begin position="1"/>
        <end position="23"/>
    </location>
</feature>
<name>T1KZN4_TETUR</name>
<feature type="chain" id="PRO_5004581926" description="Secreted protein" evidence="1">
    <location>
        <begin position="24"/>
        <end position="165"/>
    </location>
</feature>
<evidence type="ECO:0000313" key="3">
    <source>
        <dbReference type="Proteomes" id="UP000015104"/>
    </source>
</evidence>
<reference evidence="3" key="1">
    <citation type="submission" date="2011-08" db="EMBL/GenBank/DDBJ databases">
        <authorList>
            <person name="Rombauts S."/>
        </authorList>
    </citation>
    <scope>NUCLEOTIDE SEQUENCE</scope>
    <source>
        <strain evidence="3">London</strain>
    </source>
</reference>
<sequence>MKSITLYQVVALVFVSFIHCGFGHEETPFLISGSTLTDICTSAQSLVQSGLGKNEVQQILVEQLIQHLGLGGKHKKAYAGSYEKPGEAEKGRVQQHGMFNVNAKEVIKIVMSMIELRSARRCPQSSQVCTSIAFPGQINLADQQQVQTLFEKLNEIKNSLVNCVV</sequence>
<dbReference type="EnsemblMetazoa" id="tetur28g02230.1">
    <property type="protein sequence ID" value="tetur28g02230.1"/>
    <property type="gene ID" value="tetur28g02230"/>
</dbReference>
<dbReference type="Proteomes" id="UP000015104">
    <property type="component" value="Unassembled WGS sequence"/>
</dbReference>
<organism evidence="2 3">
    <name type="scientific">Tetranychus urticae</name>
    <name type="common">Two-spotted spider mite</name>
    <dbReference type="NCBI Taxonomy" id="32264"/>
    <lineage>
        <taxon>Eukaryota</taxon>
        <taxon>Metazoa</taxon>
        <taxon>Ecdysozoa</taxon>
        <taxon>Arthropoda</taxon>
        <taxon>Chelicerata</taxon>
        <taxon>Arachnida</taxon>
        <taxon>Acari</taxon>
        <taxon>Acariformes</taxon>
        <taxon>Trombidiformes</taxon>
        <taxon>Prostigmata</taxon>
        <taxon>Eleutherengona</taxon>
        <taxon>Raphignathae</taxon>
        <taxon>Tetranychoidea</taxon>
        <taxon>Tetranychidae</taxon>
        <taxon>Tetranychus</taxon>
    </lineage>
</organism>
<dbReference type="OMA" id="GFGHEET"/>
<protein>
    <recommendedName>
        <fullName evidence="4">Secreted protein</fullName>
    </recommendedName>
</protein>
<keyword evidence="1" id="KW-0732">Signal</keyword>
<dbReference type="KEGG" id="tut:107368734"/>
<dbReference type="HOGENOM" id="CLU_1612948_0_0_1"/>
<gene>
    <name evidence="2" type="primary">107368734</name>
</gene>